<dbReference type="Pfam" id="PF03004">
    <property type="entry name" value="Transposase_24"/>
    <property type="match status" value="1"/>
</dbReference>
<dbReference type="Proteomes" id="UP000652761">
    <property type="component" value="Unassembled WGS sequence"/>
</dbReference>
<proteinExistence type="predicted"/>
<dbReference type="InterPro" id="IPR004252">
    <property type="entry name" value="Probable_transposase_24"/>
</dbReference>
<accession>A0A843XAN0</accession>
<dbReference type="AlphaFoldDB" id="A0A843XAN0"/>
<gene>
    <name evidence="1" type="ORF">Taro_049322</name>
</gene>
<sequence length="175" mass="20349">MFTRPEDLPRALVVWESTAQTNFRKLMWEAREKATKITGSQDPMAWMDYGPVWMRRDYWESICHRWATGPWKERSQAAKLNRAGHLEENVHTSGSVSYAIHIQKLCHGLKRAPTFCELFDQTHKRKGTNDYVSESARTISKTYDRTMADRYAERTPQLDLDLEAWVDAAGGPRKD</sequence>
<evidence type="ECO:0000313" key="2">
    <source>
        <dbReference type="Proteomes" id="UP000652761"/>
    </source>
</evidence>
<dbReference type="EMBL" id="NMUH01006970">
    <property type="protein sequence ID" value="MQM16365.1"/>
    <property type="molecule type" value="Genomic_DNA"/>
</dbReference>
<organism evidence="1 2">
    <name type="scientific">Colocasia esculenta</name>
    <name type="common">Wild taro</name>
    <name type="synonym">Arum esculentum</name>
    <dbReference type="NCBI Taxonomy" id="4460"/>
    <lineage>
        <taxon>Eukaryota</taxon>
        <taxon>Viridiplantae</taxon>
        <taxon>Streptophyta</taxon>
        <taxon>Embryophyta</taxon>
        <taxon>Tracheophyta</taxon>
        <taxon>Spermatophyta</taxon>
        <taxon>Magnoliopsida</taxon>
        <taxon>Liliopsida</taxon>
        <taxon>Araceae</taxon>
        <taxon>Aroideae</taxon>
        <taxon>Colocasieae</taxon>
        <taxon>Colocasia</taxon>
    </lineage>
</organism>
<name>A0A843XAN0_COLES</name>
<reference evidence="1" key="1">
    <citation type="submission" date="2017-07" db="EMBL/GenBank/DDBJ databases">
        <title>Taro Niue Genome Assembly and Annotation.</title>
        <authorList>
            <person name="Atibalentja N."/>
            <person name="Keating K."/>
            <person name="Fields C.J."/>
        </authorList>
    </citation>
    <scope>NUCLEOTIDE SEQUENCE</scope>
    <source>
        <strain evidence="1">Niue_2</strain>
        <tissue evidence="1">Leaf</tissue>
    </source>
</reference>
<evidence type="ECO:0000313" key="1">
    <source>
        <dbReference type="EMBL" id="MQM16365.1"/>
    </source>
</evidence>
<keyword evidence="2" id="KW-1185">Reference proteome</keyword>
<protein>
    <submittedName>
        <fullName evidence="1">Uncharacterized protein</fullName>
    </submittedName>
</protein>
<comment type="caution">
    <text evidence="1">The sequence shown here is derived from an EMBL/GenBank/DDBJ whole genome shotgun (WGS) entry which is preliminary data.</text>
</comment>